<dbReference type="KEGG" id="scm:SCHCO_02491912"/>
<dbReference type="InParanoid" id="D8PXZ2"/>
<feature type="non-terminal residue" evidence="1">
    <location>
        <position position="609"/>
    </location>
</feature>
<evidence type="ECO:0000313" key="1">
    <source>
        <dbReference type="EMBL" id="EFI99758.1"/>
    </source>
</evidence>
<dbReference type="VEuPathDB" id="FungiDB:SCHCODRAFT_02491912"/>
<sequence>MESLDHLLRTNRQLSDAEECSALQLLLDAQQRLGTVSNSAATNRRGDCSRLLARIDALMHILAPIRRLPLELLSIVFDFYIGMVHYGPMSVKGGIETFFWRIHEGPCLLLHVCSLWRAVCRTTASLQSFFASMVLSTPEASTYAVGGDFPRSLSQPSVKACLAHYLALFDVGPLSIVMRNGRRIPVALDTEAKRAQCAERCSQLVVHCHGSQDPLAAILWNFLGRFHQELSFLDGRLKCLESLCLGFRRAGDGYEEMLGVDIPATGLGKKVKKTRLFAHAPKLRRLRLLQDGIRLLSAANPRFALPWNQIQDFYTHYASPAECLAGLFSLPSVKTVSLLRFARHKSAYLSYHPPWPGHFISQPFRLPLMDSLTLFYLPRQLSIADEDESGCYPDFTSRYPAEVLDLLEAPLLKQLRVGFAESKTSTATVSTITAFLQRSGCGLVKLYLSLQTQDMDDDIADLLRSVASLQELTLCMHAGVTLSLGVLASLVVTPGGWNNLLPALRRFTLITDDSPDTMEFKSDPLAGVVESRVNAGQRTEGVVMNLEIFQIACQEDHPFAWCPRIKERARKWMRAGLKVATAVVDLPTQFVSSRDEGEFMVDWEWLRPE</sequence>
<dbReference type="HOGENOM" id="CLU_448464_0_0_1"/>
<dbReference type="OrthoDB" id="10357718at2759"/>
<proteinExistence type="predicted"/>
<dbReference type="RefSeq" id="XP_003034661.1">
    <property type="nucleotide sequence ID" value="XM_003034615.1"/>
</dbReference>
<protein>
    <submittedName>
        <fullName evidence="1">Uncharacterized protein</fullName>
    </submittedName>
</protein>
<dbReference type="EMBL" id="GL377304">
    <property type="protein sequence ID" value="EFI99758.1"/>
    <property type="molecule type" value="Genomic_DNA"/>
</dbReference>
<dbReference type="Proteomes" id="UP000007431">
    <property type="component" value="Unassembled WGS sequence"/>
</dbReference>
<reference evidence="1 2" key="1">
    <citation type="journal article" date="2010" name="Nat. Biotechnol.">
        <title>Genome sequence of the model mushroom Schizophyllum commune.</title>
        <authorList>
            <person name="Ohm R.A."/>
            <person name="de Jong J.F."/>
            <person name="Lugones L.G."/>
            <person name="Aerts A."/>
            <person name="Kothe E."/>
            <person name="Stajich J.E."/>
            <person name="de Vries R.P."/>
            <person name="Record E."/>
            <person name="Levasseur A."/>
            <person name="Baker S.E."/>
            <person name="Bartholomew K.A."/>
            <person name="Coutinho P.M."/>
            <person name="Erdmann S."/>
            <person name="Fowler T.J."/>
            <person name="Gathman A.C."/>
            <person name="Lombard V."/>
            <person name="Henrissat B."/>
            <person name="Knabe N."/>
            <person name="Kuees U."/>
            <person name="Lilly W.W."/>
            <person name="Lindquist E."/>
            <person name="Lucas S."/>
            <person name="Magnuson J.K."/>
            <person name="Piumi F."/>
            <person name="Raudaskoski M."/>
            <person name="Salamov A."/>
            <person name="Schmutz J."/>
            <person name="Schwarze F.W.M.R."/>
            <person name="vanKuyk P.A."/>
            <person name="Horton J.S."/>
            <person name="Grigoriev I.V."/>
            <person name="Woesten H.A.B."/>
        </authorList>
    </citation>
    <scope>NUCLEOTIDE SEQUENCE [LARGE SCALE GENOMIC DNA]</scope>
    <source>
        <strain evidence="2">H4-8 / FGSC 9210</strain>
    </source>
</reference>
<evidence type="ECO:0000313" key="2">
    <source>
        <dbReference type="Proteomes" id="UP000007431"/>
    </source>
</evidence>
<keyword evidence="2" id="KW-1185">Reference proteome</keyword>
<name>D8PXZ2_SCHCM</name>
<gene>
    <name evidence="1" type="ORF">SCHCODRAFT_107353</name>
</gene>
<organism evidence="2">
    <name type="scientific">Schizophyllum commune (strain H4-8 / FGSC 9210)</name>
    <name type="common">Split gill fungus</name>
    <dbReference type="NCBI Taxonomy" id="578458"/>
    <lineage>
        <taxon>Eukaryota</taxon>
        <taxon>Fungi</taxon>
        <taxon>Dikarya</taxon>
        <taxon>Basidiomycota</taxon>
        <taxon>Agaricomycotina</taxon>
        <taxon>Agaricomycetes</taxon>
        <taxon>Agaricomycetidae</taxon>
        <taxon>Agaricales</taxon>
        <taxon>Schizophyllaceae</taxon>
        <taxon>Schizophyllum</taxon>
    </lineage>
</organism>
<dbReference type="AlphaFoldDB" id="D8PXZ2"/>
<dbReference type="GeneID" id="9586628"/>
<accession>D8PXZ2</accession>